<dbReference type="InterPro" id="IPR013216">
    <property type="entry name" value="Methyltransf_11"/>
</dbReference>
<name>A0A6D2LBG5_9BRAS</name>
<accession>A0A6D2LBG5</accession>
<dbReference type="GO" id="GO:0032259">
    <property type="term" value="P:methylation"/>
    <property type="evidence" value="ECO:0007669"/>
    <property type="project" value="UniProtKB-KW"/>
</dbReference>
<dbReference type="AlphaFoldDB" id="A0A6D2LBG5"/>
<evidence type="ECO:0000313" key="10">
    <source>
        <dbReference type="Proteomes" id="UP000467841"/>
    </source>
</evidence>
<dbReference type="InterPro" id="IPR029063">
    <property type="entry name" value="SAM-dependent_MTases_sf"/>
</dbReference>
<proteinExistence type="predicted"/>
<keyword evidence="3" id="KW-0489">Methyltransferase</keyword>
<comment type="pathway">
    <text evidence="1">Phospholipid metabolism; phosphatidylcholine biosynthesis.</text>
</comment>
<dbReference type="Gene3D" id="3.40.50.150">
    <property type="entry name" value="Vaccinia Virus protein VP39"/>
    <property type="match status" value="1"/>
</dbReference>
<evidence type="ECO:0000256" key="3">
    <source>
        <dbReference type="ARBA" id="ARBA00022603"/>
    </source>
</evidence>
<keyword evidence="4" id="KW-0808">Transferase</keyword>
<evidence type="ECO:0000256" key="4">
    <source>
        <dbReference type="ARBA" id="ARBA00022679"/>
    </source>
</evidence>
<sequence>MVSMFGQFVHCCKQLDQENFSFLLRVEMSSLGLKVEMISDPGVVGAIILSLCQVPEGLGKSVYSRLYECHNANTHLLRSTMIAESILFKNEKRYSLYSLHMKVNRCWSLEPVRRFTCELAQKAGEPIALDFIDSVIKKNESVNGHYKNVKFMCADVTSPDLKSTDGSIDLILSNWLLMYLSDKEVELLVERMVGWIKVGGYIFFRESCFHQSGDSKRKSNPTHYHEPCFYTKVFQECQTRDAAGNSFELSMIGCKCIGAYVKSKKNQYQPSQNSVYQ</sequence>
<dbReference type="Proteomes" id="UP000467841">
    <property type="component" value="Unassembled WGS sequence"/>
</dbReference>
<evidence type="ECO:0000256" key="5">
    <source>
        <dbReference type="ARBA" id="ARBA00035674"/>
    </source>
</evidence>
<dbReference type="OrthoDB" id="8300214at2759"/>
<evidence type="ECO:0000313" key="9">
    <source>
        <dbReference type="EMBL" id="CAA7057322.1"/>
    </source>
</evidence>
<evidence type="ECO:0000259" key="8">
    <source>
        <dbReference type="Pfam" id="PF08241"/>
    </source>
</evidence>
<dbReference type="GO" id="GO:0000234">
    <property type="term" value="F:phosphoethanolamine N-methyltransferase activity"/>
    <property type="evidence" value="ECO:0007669"/>
    <property type="project" value="UniProtKB-EC"/>
</dbReference>
<evidence type="ECO:0000256" key="6">
    <source>
        <dbReference type="ARBA" id="ARBA00047619"/>
    </source>
</evidence>
<feature type="domain" description="Methyltransferase type 11" evidence="8">
    <location>
        <begin position="114"/>
        <end position="204"/>
    </location>
</feature>
<organism evidence="9 10">
    <name type="scientific">Microthlaspi erraticum</name>
    <dbReference type="NCBI Taxonomy" id="1685480"/>
    <lineage>
        <taxon>Eukaryota</taxon>
        <taxon>Viridiplantae</taxon>
        <taxon>Streptophyta</taxon>
        <taxon>Embryophyta</taxon>
        <taxon>Tracheophyta</taxon>
        <taxon>Spermatophyta</taxon>
        <taxon>Magnoliopsida</taxon>
        <taxon>eudicotyledons</taxon>
        <taxon>Gunneridae</taxon>
        <taxon>Pentapetalae</taxon>
        <taxon>rosids</taxon>
        <taxon>malvids</taxon>
        <taxon>Brassicales</taxon>
        <taxon>Brassicaceae</taxon>
        <taxon>Coluteocarpeae</taxon>
        <taxon>Microthlaspi</taxon>
    </lineage>
</organism>
<comment type="caution">
    <text evidence="9">The sequence shown here is derived from an EMBL/GenBank/DDBJ whole genome shotgun (WGS) entry which is preliminary data.</text>
</comment>
<dbReference type="PANTHER" id="PTHR44307:SF2">
    <property type="entry name" value="PHOSPHOETHANOLAMINE METHYLTRANSFERASE ISOFORM X1"/>
    <property type="match status" value="1"/>
</dbReference>
<gene>
    <name evidence="9" type="ORF">MERR_LOCUS44558</name>
</gene>
<dbReference type="Pfam" id="PF08241">
    <property type="entry name" value="Methyltransf_11"/>
    <property type="match status" value="1"/>
</dbReference>
<evidence type="ECO:0000256" key="7">
    <source>
        <dbReference type="ARBA" id="ARBA00047841"/>
    </source>
</evidence>
<reference evidence="9" key="1">
    <citation type="submission" date="2020-01" db="EMBL/GenBank/DDBJ databases">
        <authorList>
            <person name="Mishra B."/>
        </authorList>
    </citation>
    <scope>NUCLEOTIDE SEQUENCE [LARGE SCALE GENOMIC DNA]</scope>
</reference>
<evidence type="ECO:0000256" key="2">
    <source>
        <dbReference type="ARBA" id="ARBA00005189"/>
    </source>
</evidence>
<dbReference type="PANTHER" id="PTHR44307">
    <property type="entry name" value="PHOSPHOETHANOLAMINE METHYLTRANSFERASE"/>
    <property type="match status" value="1"/>
</dbReference>
<dbReference type="EMBL" id="CACVBM020001684">
    <property type="protein sequence ID" value="CAA7057322.1"/>
    <property type="molecule type" value="Genomic_DNA"/>
</dbReference>
<protein>
    <recommendedName>
        <fullName evidence="5">phosphoethanolamine N-methyltransferase</fullName>
        <ecNumber evidence="5">2.1.1.103</ecNumber>
    </recommendedName>
</protein>
<comment type="pathway">
    <text evidence="2">Lipid metabolism.</text>
</comment>
<comment type="catalytic activity">
    <reaction evidence="6">
        <text>N,N-dimethylethanolamine phosphate + S-adenosyl-L-methionine = phosphocholine + S-adenosyl-L-homocysteine + H(+)</text>
        <dbReference type="Rhea" id="RHEA:25325"/>
        <dbReference type="ChEBI" id="CHEBI:15378"/>
        <dbReference type="ChEBI" id="CHEBI:57856"/>
        <dbReference type="ChEBI" id="CHEBI:58641"/>
        <dbReference type="ChEBI" id="CHEBI:59789"/>
        <dbReference type="ChEBI" id="CHEBI:295975"/>
        <dbReference type="EC" id="2.1.1.103"/>
    </reaction>
    <physiologicalReaction direction="left-to-right" evidence="6">
        <dbReference type="Rhea" id="RHEA:25326"/>
    </physiologicalReaction>
</comment>
<comment type="catalytic activity">
    <reaction evidence="7">
        <text>N-methylethanolamine phosphate + S-adenosyl-L-methionine = N,N-dimethylethanolamine phosphate + S-adenosyl-L-homocysteine + H(+)</text>
        <dbReference type="Rhea" id="RHEA:25321"/>
        <dbReference type="ChEBI" id="CHEBI:15378"/>
        <dbReference type="ChEBI" id="CHEBI:57781"/>
        <dbReference type="ChEBI" id="CHEBI:57856"/>
        <dbReference type="ChEBI" id="CHEBI:58641"/>
        <dbReference type="ChEBI" id="CHEBI:59789"/>
        <dbReference type="EC" id="2.1.1.103"/>
    </reaction>
    <physiologicalReaction direction="left-to-right" evidence="7">
        <dbReference type="Rhea" id="RHEA:25322"/>
    </physiologicalReaction>
</comment>
<keyword evidence="10" id="KW-1185">Reference proteome</keyword>
<dbReference type="EC" id="2.1.1.103" evidence="5"/>
<evidence type="ECO:0000256" key="1">
    <source>
        <dbReference type="ARBA" id="ARBA00004969"/>
    </source>
</evidence>
<dbReference type="SUPFAM" id="SSF53335">
    <property type="entry name" value="S-adenosyl-L-methionine-dependent methyltransferases"/>
    <property type="match status" value="1"/>
</dbReference>